<evidence type="ECO:0000313" key="12">
    <source>
        <dbReference type="RefSeq" id="XP_046599659.1"/>
    </source>
</evidence>
<evidence type="ECO:0000256" key="2">
    <source>
        <dbReference type="ARBA" id="ARBA00022679"/>
    </source>
</evidence>
<dbReference type="PANTHER" id="PTHR13069">
    <property type="entry name" value="ALKYLATED DNA REPAIR PROTEIN ALKB HOMOLOG 8"/>
    <property type="match status" value="1"/>
</dbReference>
<feature type="compositionally biased region" description="Basic and acidic residues" evidence="3">
    <location>
        <begin position="544"/>
        <end position="559"/>
    </location>
</feature>
<dbReference type="CTD" id="43148"/>
<feature type="domain" description="Methyltransferase type 11" evidence="4">
    <location>
        <begin position="55"/>
        <end position="144"/>
    </location>
</feature>
<dbReference type="RefSeq" id="XP_046599662.1">
    <property type="nucleotide sequence ID" value="XM_046743706.1"/>
</dbReference>
<dbReference type="Proteomes" id="UP000829291">
    <property type="component" value="Chromosome 6"/>
</dbReference>
<name>A0A6J0BSV8_NEOLC</name>
<dbReference type="GeneID" id="107222643"/>
<evidence type="ECO:0000259" key="4">
    <source>
        <dbReference type="Pfam" id="PF08241"/>
    </source>
</evidence>
<dbReference type="FunCoup" id="A0A6J0BSV8">
    <property type="interactions" value="40"/>
</dbReference>
<dbReference type="GO" id="GO:0005634">
    <property type="term" value="C:nucleus"/>
    <property type="evidence" value="ECO:0007669"/>
    <property type="project" value="TreeGrafter"/>
</dbReference>
<dbReference type="InParanoid" id="A0A6J0BSV8"/>
<dbReference type="InterPro" id="IPR051422">
    <property type="entry name" value="AlkB_tRNA_MeTrf/Diox"/>
</dbReference>
<dbReference type="InterPro" id="IPR013216">
    <property type="entry name" value="Methyltransf_11"/>
</dbReference>
<evidence type="ECO:0000313" key="5">
    <source>
        <dbReference type="Proteomes" id="UP000829291"/>
    </source>
</evidence>
<accession>A0A6J0BSV8</accession>
<dbReference type="SUPFAM" id="SSF53335">
    <property type="entry name" value="S-adenosyl-L-methionine-dependent methyltransferases"/>
    <property type="match status" value="1"/>
</dbReference>
<dbReference type="RefSeq" id="XP_046599658.1">
    <property type="nucleotide sequence ID" value="XM_046743702.1"/>
</dbReference>
<dbReference type="RefSeq" id="XP_046599660.1">
    <property type="nucleotide sequence ID" value="XM_046743704.1"/>
</dbReference>
<dbReference type="RefSeq" id="XP_046599656.1">
    <property type="nucleotide sequence ID" value="XM_046743700.1"/>
</dbReference>
<evidence type="ECO:0000313" key="14">
    <source>
        <dbReference type="RefSeq" id="XP_046599661.1"/>
    </source>
</evidence>
<dbReference type="FunFam" id="3.40.50.150:FF:000195">
    <property type="entry name" value="Methyltransferase domain containing protein"/>
    <property type="match status" value="1"/>
</dbReference>
<feature type="compositionally biased region" description="Polar residues" evidence="3">
    <location>
        <begin position="1225"/>
        <end position="1235"/>
    </location>
</feature>
<evidence type="ECO:0000313" key="10">
    <source>
        <dbReference type="RefSeq" id="XP_046599657.1"/>
    </source>
</evidence>
<feature type="compositionally biased region" description="Polar residues" evidence="3">
    <location>
        <begin position="721"/>
        <end position="743"/>
    </location>
</feature>
<dbReference type="RefSeq" id="XP_015517570.1">
    <property type="nucleotide sequence ID" value="XM_015662084.1"/>
</dbReference>
<dbReference type="Pfam" id="PF08241">
    <property type="entry name" value="Methyltransf_11"/>
    <property type="match status" value="1"/>
</dbReference>
<evidence type="ECO:0000313" key="8">
    <source>
        <dbReference type="RefSeq" id="XP_046599655.1"/>
    </source>
</evidence>
<dbReference type="RefSeq" id="XP_046599661.1">
    <property type="nucleotide sequence ID" value="XM_046743705.1"/>
</dbReference>
<dbReference type="GO" id="GO:0030488">
    <property type="term" value="P:tRNA methylation"/>
    <property type="evidence" value="ECO:0007669"/>
    <property type="project" value="TreeGrafter"/>
</dbReference>
<organism evidence="5 6">
    <name type="scientific">Neodiprion lecontei</name>
    <name type="common">Redheaded pine sawfly</name>
    <dbReference type="NCBI Taxonomy" id="441921"/>
    <lineage>
        <taxon>Eukaryota</taxon>
        <taxon>Metazoa</taxon>
        <taxon>Ecdysozoa</taxon>
        <taxon>Arthropoda</taxon>
        <taxon>Hexapoda</taxon>
        <taxon>Insecta</taxon>
        <taxon>Pterygota</taxon>
        <taxon>Neoptera</taxon>
        <taxon>Endopterygota</taxon>
        <taxon>Hymenoptera</taxon>
        <taxon>Tenthredinoidea</taxon>
        <taxon>Diprionidae</taxon>
        <taxon>Diprioninae</taxon>
        <taxon>Neodiprion</taxon>
    </lineage>
</organism>
<protein>
    <submittedName>
        <fullName evidence="6 7">Uncharacterized protein LOC107222643</fullName>
    </submittedName>
</protein>
<sequence length="1375" mass="153023">MSESDGEQTARSVALEQAYVHEVYEQCAEKTAQSRHWPRIYQFLEELEPGALVCDVGCGNGKYLSVNQSIFKVGADRCKHLTDIAREKENEVLICDNLSLPFRDDSFDAVLSIAVVHHFATTERRIHALKELARVLRIGGRLVISVWAMEQRHRKFESQDVLIPWPKAYCLSSFSNGATYSGIPYADEIQHNQIAPKDFLTSKRNSRKKYGTKSYWIDPVLSPSPSTSSLSSPNETCYSFVRRALQKLAGGKRNCPGSRPWFLETWSQSGGKVKRHMQQEYDSGDVDDLPIELRRLEDLNATLNKYPDTLSVKSKSLGDILEIQRLNLVRSRSSIPGLCSTLTSDSFLNETAETPPLTNAKPKLVKQKSHFIEDVCVEISENTAIQELIKDLPDFQTVQRFPLKRGNVQKQSSLNEELMSIDRLKEKEKVRRNIMKQASLNEEIICNRKAFEAFKDSLYSTNATKRFQLLKSGLTNRIKQSTTNIEKVSGMSIKNGFVKMLQGWTSAENEDETSCSTMMPCEPVSSKLKPAEKVTTTIKKDAEIVERRLSREDGSDSSKDSSLQSDTSVDSEDSFASVIYVPKHDLSSIIDAISATPGCQLSAMSAPPSPRVKHPPDLMGPRLKLIPISPLLKQFPATSKSLPPTSPPGLSPRTLNSIPPRKFFSAFSSSHQTSIFDKLISADETDFNSSNQQKITDSQSSELLDPPSVCTDSTIEKHSPTKQLSPTQVENEPMSQATNTENVVSLDEAPLVPVPEEVSMPRAKIITEKSSTESINEEESRKSRLNQIKELLKQKPGFATRCAKPSFPLVRRASAAAPGRLETVTRPLPRLLSLELFNPETDDLDSDSSGVSSPESVGSVISVISDERFTTVKDNVKLDGNGQEMSQNPNERHPSLVVRHSEFSHLDNNSAYELLTPRSLSESSTEVSLASSQSIRLLEAAAIVASSLEDAVETAIQVKPHSDMYSSKAQKYTTLDDSLKFPNSWRSDGASPSELQELLDDSKPNSFLPETKTWDEECRQQLIDFTEKLNENLIHDIDKYCQKTELEFSQDSKPKRIDLDVCVANLEPKVVNSFIIDSYIPRYKQLSGNEKLATCKYSELVDTNAWLNKCTNGMEISKTDNKPSDNLLGLECSNADISSKSIINNLLIERGNAEDIMDFVLISNNGEYTVREKNEIKDSCTGQGVPEIQSQGSATRFIEEIEEKARLRFGNSIESSDIGDSIENTTSLSDFSQTESFRESVAMEKTHNGSSASLGSCNTECKSKNAKSKLQSEGRSASEEINSRPPMVRQQASVNSECILSATSNGTLTGSSSQESLPSDHGGGAITYHQYYHVFREGELDQLINKYVENLHIISSYYDHASWCIVAEKVQVWTI</sequence>
<evidence type="ECO:0000313" key="13">
    <source>
        <dbReference type="RefSeq" id="XP_046599660.1"/>
    </source>
</evidence>
<keyword evidence="1" id="KW-0489">Methyltransferase</keyword>
<reference evidence="6" key="1">
    <citation type="submission" date="2025-04" db="UniProtKB">
        <authorList>
            <consortium name="RefSeq"/>
        </authorList>
    </citation>
    <scope>IDENTIFICATION</scope>
    <source>
        <tissue evidence="7 8">Thorax and Abdomen</tissue>
        <tissue evidence="6">Whole body</tissue>
    </source>
</reference>
<feature type="region of interest" description="Disordered" evidence="3">
    <location>
        <begin position="544"/>
        <end position="568"/>
    </location>
</feature>
<feature type="region of interest" description="Disordered" evidence="3">
    <location>
        <begin position="1218"/>
        <end position="1289"/>
    </location>
</feature>
<evidence type="ECO:0000256" key="1">
    <source>
        <dbReference type="ARBA" id="ARBA00022603"/>
    </source>
</evidence>
<feature type="compositionally biased region" description="Polar residues" evidence="3">
    <location>
        <begin position="1248"/>
        <end position="1260"/>
    </location>
</feature>
<evidence type="ECO:0000313" key="16">
    <source>
        <dbReference type="RefSeq" id="XP_046599663.1"/>
    </source>
</evidence>
<dbReference type="CDD" id="cd02440">
    <property type="entry name" value="AdoMet_MTases"/>
    <property type="match status" value="1"/>
</dbReference>
<evidence type="ECO:0000313" key="9">
    <source>
        <dbReference type="RefSeq" id="XP_046599656.1"/>
    </source>
</evidence>
<dbReference type="GO" id="GO:0106335">
    <property type="term" value="F:tRNA (5-carboxymethyluridine(34)-5-O)-methyltransferase activity"/>
    <property type="evidence" value="ECO:0007669"/>
    <property type="project" value="TreeGrafter"/>
</dbReference>
<keyword evidence="2" id="KW-0808">Transferase</keyword>
<evidence type="ECO:0000313" key="15">
    <source>
        <dbReference type="RefSeq" id="XP_046599662.1"/>
    </source>
</evidence>
<evidence type="ECO:0000313" key="7">
    <source>
        <dbReference type="RefSeq" id="XP_046599653.1"/>
    </source>
</evidence>
<dbReference type="InterPro" id="IPR029063">
    <property type="entry name" value="SAM-dependent_MTases_sf"/>
</dbReference>
<feature type="region of interest" description="Disordered" evidence="3">
    <location>
        <begin position="690"/>
        <end position="743"/>
    </location>
</feature>
<evidence type="ECO:0000313" key="11">
    <source>
        <dbReference type="RefSeq" id="XP_046599658.1"/>
    </source>
</evidence>
<feature type="compositionally biased region" description="Basic and acidic residues" evidence="3">
    <location>
        <begin position="1270"/>
        <end position="1282"/>
    </location>
</feature>
<dbReference type="OrthoDB" id="271595at2759"/>
<dbReference type="GO" id="GO:0005737">
    <property type="term" value="C:cytoplasm"/>
    <property type="evidence" value="ECO:0007669"/>
    <property type="project" value="TreeGrafter"/>
</dbReference>
<evidence type="ECO:0000256" key="3">
    <source>
        <dbReference type="SAM" id="MobiDB-lite"/>
    </source>
</evidence>
<gene>
    <name evidence="6 7 8 9 10 11 12 13 14 15 16" type="primary">LOC107222643</name>
</gene>
<dbReference type="GO" id="GO:0002098">
    <property type="term" value="P:tRNA wobble uridine modification"/>
    <property type="evidence" value="ECO:0007669"/>
    <property type="project" value="TreeGrafter"/>
</dbReference>
<dbReference type="GO" id="GO:0000049">
    <property type="term" value="F:tRNA binding"/>
    <property type="evidence" value="ECO:0007669"/>
    <property type="project" value="TreeGrafter"/>
</dbReference>
<feature type="region of interest" description="Disordered" evidence="3">
    <location>
        <begin position="636"/>
        <end position="655"/>
    </location>
</feature>
<dbReference type="RefSeq" id="XP_046599655.1">
    <property type="nucleotide sequence ID" value="XM_046743699.1"/>
</dbReference>
<dbReference type="PANTHER" id="PTHR13069:SF37">
    <property type="entry name" value="FIRE DANCER"/>
    <property type="match status" value="1"/>
</dbReference>
<dbReference type="RefSeq" id="XP_046599659.1">
    <property type="nucleotide sequence ID" value="XM_046743703.1"/>
</dbReference>
<feature type="compositionally biased region" description="Polar residues" evidence="3">
    <location>
        <begin position="690"/>
        <end position="702"/>
    </location>
</feature>
<dbReference type="RefSeq" id="XP_046599653.1">
    <property type="nucleotide sequence ID" value="XM_046743697.1"/>
</dbReference>
<keyword evidence="5" id="KW-1185">Reference proteome</keyword>
<dbReference type="Gene3D" id="3.40.50.150">
    <property type="entry name" value="Vaccinia Virus protein VP39"/>
    <property type="match status" value="2"/>
</dbReference>
<evidence type="ECO:0000313" key="6">
    <source>
        <dbReference type="RefSeq" id="XP_015517570.1"/>
    </source>
</evidence>
<feature type="region of interest" description="Disordered" evidence="3">
    <location>
        <begin position="986"/>
        <end position="1007"/>
    </location>
</feature>
<dbReference type="KEGG" id="nlo:107222643"/>
<feature type="compositionally biased region" description="Basic and acidic residues" evidence="3">
    <location>
        <begin position="1236"/>
        <end position="1247"/>
    </location>
</feature>
<dbReference type="RefSeq" id="XP_046599663.1">
    <property type="nucleotide sequence ID" value="XM_046743707.1"/>
</dbReference>
<dbReference type="RefSeq" id="XP_046599657.1">
    <property type="nucleotide sequence ID" value="XM_046743701.1"/>
</dbReference>
<proteinExistence type="predicted"/>
<dbReference type="GO" id="GO:0008757">
    <property type="term" value="F:S-adenosylmethionine-dependent methyltransferase activity"/>
    <property type="evidence" value="ECO:0007669"/>
    <property type="project" value="InterPro"/>
</dbReference>